<dbReference type="PANTHER" id="PTHR37955:SF1">
    <property type="entry name" value="DEP DOMAIN-CONTAINING PROTEIN"/>
    <property type="match status" value="1"/>
</dbReference>
<evidence type="ECO:0000256" key="4">
    <source>
        <dbReference type="ARBA" id="ARBA00023136"/>
    </source>
</evidence>
<dbReference type="GeneID" id="31360251"/>
<dbReference type="GO" id="GO:0046583">
    <property type="term" value="F:monoatomic cation efflux transmembrane transporter activity"/>
    <property type="evidence" value="ECO:0007669"/>
    <property type="project" value="TreeGrafter"/>
</dbReference>
<dbReference type="Proteomes" id="UP000001396">
    <property type="component" value="Unassembled WGS sequence"/>
</dbReference>
<evidence type="ECO:0000256" key="2">
    <source>
        <dbReference type="ARBA" id="ARBA00022692"/>
    </source>
</evidence>
<dbReference type="Pfam" id="PF03595">
    <property type="entry name" value="SLAC1"/>
    <property type="match status" value="1"/>
</dbReference>
<dbReference type="InterPro" id="IPR052951">
    <property type="entry name" value="Tellurite_res_ion_channel"/>
</dbReference>
<evidence type="ECO:0000256" key="1">
    <source>
        <dbReference type="ARBA" id="ARBA00004141"/>
    </source>
</evidence>
<keyword evidence="2 5" id="KW-0812">Transmembrane</keyword>
<keyword evidence="7" id="KW-1185">Reference proteome</keyword>
<gene>
    <name evidence="6" type="ORF">PPL_04764</name>
</gene>
<dbReference type="Gene3D" id="1.50.10.150">
    <property type="entry name" value="Voltage-dependent anion channel"/>
    <property type="match status" value="1"/>
</dbReference>
<dbReference type="AlphaFoldDB" id="D3B8H1"/>
<dbReference type="RefSeq" id="XP_020434456.1">
    <property type="nucleotide sequence ID" value="XM_020575661.1"/>
</dbReference>
<feature type="transmembrane region" description="Helical" evidence="5">
    <location>
        <begin position="77"/>
        <end position="102"/>
    </location>
</feature>
<evidence type="ECO:0000313" key="7">
    <source>
        <dbReference type="Proteomes" id="UP000001396"/>
    </source>
</evidence>
<keyword evidence="4 5" id="KW-0472">Membrane</keyword>
<evidence type="ECO:0000256" key="3">
    <source>
        <dbReference type="ARBA" id="ARBA00022989"/>
    </source>
</evidence>
<evidence type="ECO:0000256" key="5">
    <source>
        <dbReference type="SAM" id="Phobius"/>
    </source>
</evidence>
<feature type="transmembrane region" description="Helical" evidence="5">
    <location>
        <begin position="14"/>
        <end position="32"/>
    </location>
</feature>
<comment type="caution">
    <text evidence="6">The sequence shown here is derived from an EMBL/GenBank/DDBJ whole genome shotgun (WGS) entry which is preliminary data.</text>
</comment>
<proteinExistence type="predicted"/>
<dbReference type="InterPro" id="IPR038665">
    <property type="entry name" value="Voltage-dep_anion_channel_sf"/>
</dbReference>
<reference evidence="6 7" key="1">
    <citation type="journal article" date="2011" name="Genome Res.">
        <title>Phylogeny-wide analysis of social amoeba genomes highlights ancient origins for complex intercellular communication.</title>
        <authorList>
            <person name="Heidel A.J."/>
            <person name="Lawal H.M."/>
            <person name="Felder M."/>
            <person name="Schilde C."/>
            <person name="Helps N.R."/>
            <person name="Tunggal B."/>
            <person name="Rivero F."/>
            <person name="John U."/>
            <person name="Schleicher M."/>
            <person name="Eichinger L."/>
            <person name="Platzer M."/>
            <person name="Noegel A.A."/>
            <person name="Schaap P."/>
            <person name="Gloeckner G."/>
        </authorList>
    </citation>
    <scope>NUCLEOTIDE SEQUENCE [LARGE SCALE GENOMIC DNA]</scope>
    <source>
        <strain evidence="7">ATCC 26659 / Pp 5 / PN500</strain>
    </source>
</reference>
<evidence type="ECO:0000313" key="6">
    <source>
        <dbReference type="EMBL" id="EFA82339.1"/>
    </source>
</evidence>
<name>D3B8H1_HETP5</name>
<keyword evidence="3 5" id="KW-1133">Transmembrane helix</keyword>
<dbReference type="InterPro" id="IPR004695">
    <property type="entry name" value="SLAC1/Mae1/Ssu1/TehA"/>
</dbReference>
<protein>
    <submittedName>
        <fullName evidence="6">Uncharacterized protein</fullName>
    </submittedName>
</protein>
<comment type="subcellular location">
    <subcellularLocation>
        <location evidence="1">Membrane</location>
        <topology evidence="1">Multi-pass membrane protein</topology>
    </subcellularLocation>
</comment>
<sequence>MVQVRQGLTVPMRLMYALIFINMAIVIVIWIMMKKTFRSARIPIFHLGWWAFCFPMISFGSAALNYYKYTRFLSCKIVALIIVSISDFLYVMVACLTLYHLARRNLFISSRYKLPV</sequence>
<dbReference type="PANTHER" id="PTHR37955">
    <property type="entry name" value="TELLURITE RESISTANCE PROTEIN TEHA"/>
    <property type="match status" value="1"/>
</dbReference>
<feature type="transmembrane region" description="Helical" evidence="5">
    <location>
        <begin position="44"/>
        <end position="65"/>
    </location>
</feature>
<organism evidence="6 7">
    <name type="scientific">Heterostelium pallidum (strain ATCC 26659 / Pp 5 / PN500)</name>
    <name type="common">Cellular slime mold</name>
    <name type="synonym">Polysphondylium pallidum</name>
    <dbReference type="NCBI Taxonomy" id="670386"/>
    <lineage>
        <taxon>Eukaryota</taxon>
        <taxon>Amoebozoa</taxon>
        <taxon>Evosea</taxon>
        <taxon>Eumycetozoa</taxon>
        <taxon>Dictyostelia</taxon>
        <taxon>Acytosteliales</taxon>
        <taxon>Acytosteliaceae</taxon>
        <taxon>Heterostelium</taxon>
    </lineage>
</organism>
<accession>D3B8H1</accession>
<dbReference type="GO" id="GO:0005886">
    <property type="term" value="C:plasma membrane"/>
    <property type="evidence" value="ECO:0007669"/>
    <property type="project" value="TreeGrafter"/>
</dbReference>
<dbReference type="InParanoid" id="D3B8H1"/>
<dbReference type="EMBL" id="ADBJ01000020">
    <property type="protein sequence ID" value="EFA82339.1"/>
    <property type="molecule type" value="Genomic_DNA"/>
</dbReference>